<evidence type="ECO:0000256" key="4">
    <source>
        <dbReference type="ARBA" id="ARBA00023159"/>
    </source>
</evidence>
<gene>
    <name evidence="10" type="ORF">Vbra_20160</name>
</gene>
<evidence type="ECO:0008006" key="12">
    <source>
        <dbReference type="Google" id="ProtNLM"/>
    </source>
</evidence>
<dbReference type="InterPro" id="IPR001487">
    <property type="entry name" value="Bromodomain"/>
</dbReference>
<keyword evidence="3 6" id="KW-0103">Bromodomain</keyword>
<evidence type="ECO:0000256" key="5">
    <source>
        <dbReference type="ARBA" id="ARBA00023242"/>
    </source>
</evidence>
<dbReference type="PANTHER" id="PTHR45750">
    <property type="entry name" value="GH11602P"/>
    <property type="match status" value="1"/>
</dbReference>
<feature type="domain" description="N-acetyltransferase" evidence="9">
    <location>
        <begin position="383"/>
        <end position="531"/>
    </location>
</feature>
<reference evidence="10 11" key="1">
    <citation type="submission" date="2014-11" db="EMBL/GenBank/DDBJ databases">
        <authorList>
            <person name="Zhu J."/>
            <person name="Qi W."/>
            <person name="Song R."/>
        </authorList>
    </citation>
    <scope>NUCLEOTIDE SEQUENCE [LARGE SCALE GENOMIC DNA]</scope>
</reference>
<dbReference type="PANTHER" id="PTHR45750:SF3">
    <property type="entry name" value="HISTONE ACETYLTRANSFERASE"/>
    <property type="match status" value="1"/>
</dbReference>
<dbReference type="SUPFAM" id="SSF47370">
    <property type="entry name" value="Bromodomain"/>
    <property type="match status" value="1"/>
</dbReference>
<dbReference type="PROSITE" id="PS51186">
    <property type="entry name" value="GNAT"/>
    <property type="match status" value="1"/>
</dbReference>
<dbReference type="AlphaFoldDB" id="A0A0G4ED99"/>
<name>A0A0G4ED99_VITBC</name>
<dbReference type="CDD" id="cd05509">
    <property type="entry name" value="Bromo_gcn5_like"/>
    <property type="match status" value="1"/>
</dbReference>
<dbReference type="InterPro" id="IPR000182">
    <property type="entry name" value="GNAT_dom"/>
</dbReference>
<evidence type="ECO:0000259" key="8">
    <source>
        <dbReference type="PROSITE" id="PS50014"/>
    </source>
</evidence>
<keyword evidence="11" id="KW-1185">Reference proteome</keyword>
<feature type="compositionally biased region" description="Low complexity" evidence="7">
    <location>
        <begin position="123"/>
        <end position="134"/>
    </location>
</feature>
<evidence type="ECO:0000256" key="6">
    <source>
        <dbReference type="PROSITE-ProRule" id="PRU00035"/>
    </source>
</evidence>
<dbReference type="InterPro" id="IPR016181">
    <property type="entry name" value="Acyl_CoA_acyltransferase"/>
</dbReference>
<dbReference type="InterPro" id="IPR037800">
    <property type="entry name" value="GCN5"/>
</dbReference>
<protein>
    <recommendedName>
        <fullName evidence="12">Histone acetyltransferase</fullName>
    </recommendedName>
</protein>
<feature type="compositionally biased region" description="Pro residues" evidence="7">
    <location>
        <begin position="111"/>
        <end position="122"/>
    </location>
</feature>
<dbReference type="Gene3D" id="3.40.630.30">
    <property type="match status" value="1"/>
</dbReference>
<dbReference type="InterPro" id="IPR036427">
    <property type="entry name" value="Bromodomain-like_sf"/>
</dbReference>
<evidence type="ECO:0000256" key="1">
    <source>
        <dbReference type="ARBA" id="ARBA00004123"/>
    </source>
</evidence>
<comment type="similarity">
    <text evidence="2">Belongs to the acetyltransferase family. GCN5 subfamily.</text>
</comment>
<dbReference type="VEuPathDB" id="CryptoDB:Vbra_20160"/>
<dbReference type="Pfam" id="PF00439">
    <property type="entry name" value="Bromodomain"/>
    <property type="match status" value="1"/>
</dbReference>
<accession>A0A0G4ED99</accession>
<dbReference type="CDD" id="cd04301">
    <property type="entry name" value="NAT_SF"/>
    <property type="match status" value="1"/>
</dbReference>
<evidence type="ECO:0000313" key="10">
    <source>
        <dbReference type="EMBL" id="CEL93327.1"/>
    </source>
</evidence>
<evidence type="ECO:0000313" key="11">
    <source>
        <dbReference type="Proteomes" id="UP000041254"/>
    </source>
</evidence>
<proteinExistence type="inferred from homology"/>
<dbReference type="SUPFAM" id="SSF55729">
    <property type="entry name" value="Acyl-CoA N-acyltransferases (Nat)"/>
    <property type="match status" value="1"/>
</dbReference>
<dbReference type="GO" id="GO:0005634">
    <property type="term" value="C:nucleus"/>
    <property type="evidence" value="ECO:0007669"/>
    <property type="project" value="UniProtKB-SubCell"/>
</dbReference>
<organism evidence="10 11">
    <name type="scientific">Vitrella brassicaformis (strain CCMP3155)</name>
    <dbReference type="NCBI Taxonomy" id="1169540"/>
    <lineage>
        <taxon>Eukaryota</taxon>
        <taxon>Sar</taxon>
        <taxon>Alveolata</taxon>
        <taxon>Colpodellida</taxon>
        <taxon>Vitrellaceae</taxon>
        <taxon>Vitrella</taxon>
    </lineage>
</organism>
<evidence type="ECO:0000256" key="2">
    <source>
        <dbReference type="ARBA" id="ARBA00008607"/>
    </source>
</evidence>
<comment type="subcellular location">
    <subcellularLocation>
        <location evidence="1">Nucleus</location>
    </subcellularLocation>
</comment>
<feature type="compositionally biased region" description="Pro residues" evidence="7">
    <location>
        <begin position="60"/>
        <end position="69"/>
    </location>
</feature>
<evidence type="ECO:0000256" key="3">
    <source>
        <dbReference type="ARBA" id="ARBA00023117"/>
    </source>
</evidence>
<dbReference type="GO" id="GO:0010484">
    <property type="term" value="F:histone H3 acetyltransferase activity"/>
    <property type="evidence" value="ECO:0007669"/>
    <property type="project" value="TreeGrafter"/>
</dbReference>
<feature type="region of interest" description="Disordered" evidence="7">
    <location>
        <begin position="1"/>
        <end position="163"/>
    </location>
</feature>
<dbReference type="STRING" id="1169540.A0A0G4ED99"/>
<dbReference type="PROSITE" id="PS50014">
    <property type="entry name" value="BROMODOMAIN_2"/>
    <property type="match status" value="1"/>
</dbReference>
<dbReference type="Proteomes" id="UP000041254">
    <property type="component" value="Unassembled WGS sequence"/>
</dbReference>
<dbReference type="Pfam" id="PF00583">
    <property type="entry name" value="Acetyltransf_1"/>
    <property type="match status" value="1"/>
</dbReference>
<feature type="compositionally biased region" description="Basic and acidic residues" evidence="7">
    <location>
        <begin position="148"/>
        <end position="163"/>
    </location>
</feature>
<dbReference type="SMART" id="SM00297">
    <property type="entry name" value="BROMO"/>
    <property type="match status" value="1"/>
</dbReference>
<dbReference type="Gene3D" id="1.20.920.10">
    <property type="entry name" value="Bromodomain-like"/>
    <property type="match status" value="1"/>
</dbReference>
<keyword evidence="5" id="KW-0539">Nucleus</keyword>
<dbReference type="EMBL" id="CDMY01000158">
    <property type="protein sequence ID" value="CEL93327.1"/>
    <property type="molecule type" value="Genomic_DNA"/>
</dbReference>
<dbReference type="OrthoDB" id="1937912at2759"/>
<dbReference type="PRINTS" id="PR00503">
    <property type="entry name" value="BROMODOMAIN"/>
</dbReference>
<dbReference type="PhylomeDB" id="A0A0G4ED99"/>
<sequence length="708" mass="78432">MMSTPIWNGFGGPLQDLPPAQGGRGATAVPRDVGGGERKREKPSQPPAGPPADQVNGQPVPEPTPPEPTPGHRGASSSSSSFDRALMPPPPLPQELRVLDGTPAPAAASAAPPPPPPPPLPPAVTAAAAAPAAAGDRDESMGVGVAEGRGKGEGGRGEGDDVRWKATRDAELDNGCTIEELLRSVLERTMPNPLKRKRDECVLHQSADYGSLLQAMKRFVDTLPLTDPEAYASKGGAQKDEAELERYRERYAEYSRFMTCERLQGHRITSFFGRTMMLTFLQTHTHETARGLRGVVVPVLGEDRFRQMLCQLAAECTAEDPAVADDLERRLLAAAAEGQGGQGPAPSPESFLASESGLGFLLRDSGGKAEEDLGIIWFECISNDGSRENLMKLVHLKNIFSRQLPKMPREYIVRLVFDRKHFSYCLKKKDKIIGGICFRPFFEQRFAEIAFLAITSTEQVKGYGTRLMNHLKEYVKTMGTGIDYFLTFADNFAIGYFQKQGFTKTVSLPKDRHSGYIKEYDGGTLMECRISSLVNYRKIGDMIKLQKNWLFEQIMLHKSKTSFEGIQYFVTNPGVPLHPSDIPGVVNAGWKDNPAKRQKTAADHQSLEEQFTAILKALVNHPKSWPFRKPVTLAEAPDYYQVITHPTDLSTMQKKVKNHEFPDKATFGAELKLMFDNCRLYNSAETVYCKCADELYSFIWEKYEAIVE</sequence>
<keyword evidence="4" id="KW-0010">Activator</keyword>
<evidence type="ECO:0000259" key="9">
    <source>
        <dbReference type="PROSITE" id="PS51186"/>
    </source>
</evidence>
<dbReference type="GO" id="GO:0045944">
    <property type="term" value="P:positive regulation of transcription by RNA polymerase II"/>
    <property type="evidence" value="ECO:0007669"/>
    <property type="project" value="TreeGrafter"/>
</dbReference>
<feature type="domain" description="Bromo" evidence="8">
    <location>
        <begin position="619"/>
        <end position="689"/>
    </location>
</feature>
<evidence type="ECO:0000256" key="7">
    <source>
        <dbReference type="SAM" id="MobiDB-lite"/>
    </source>
</evidence>
<feature type="compositionally biased region" description="Basic and acidic residues" evidence="7">
    <location>
        <begin position="34"/>
        <end position="43"/>
    </location>
</feature>
<dbReference type="GO" id="GO:0000123">
    <property type="term" value="C:histone acetyltransferase complex"/>
    <property type="evidence" value="ECO:0007669"/>
    <property type="project" value="TreeGrafter"/>
</dbReference>
<dbReference type="InParanoid" id="A0A0G4ED99"/>